<dbReference type="FunFam" id="3.40.50.10140:FF:000007">
    <property type="entry name" value="Disease resistance protein (TIR-NBS-LRR class)"/>
    <property type="match status" value="1"/>
</dbReference>
<dbReference type="Gene3D" id="3.80.10.10">
    <property type="entry name" value="Ribonuclease Inhibitor"/>
    <property type="match status" value="1"/>
</dbReference>
<dbReference type="SMART" id="SM00255">
    <property type="entry name" value="TIR"/>
    <property type="match status" value="1"/>
</dbReference>
<dbReference type="Pfam" id="PF01582">
    <property type="entry name" value="TIR"/>
    <property type="match status" value="1"/>
</dbReference>
<dbReference type="GO" id="GO:0006952">
    <property type="term" value="P:defense response"/>
    <property type="evidence" value="ECO:0007669"/>
    <property type="project" value="UniProtKB-KW"/>
</dbReference>
<dbReference type="PANTHER" id="PTHR11017">
    <property type="entry name" value="LEUCINE-RICH REPEAT-CONTAINING PROTEIN"/>
    <property type="match status" value="1"/>
</dbReference>
<evidence type="ECO:0000259" key="6">
    <source>
        <dbReference type="PROSITE" id="PS50104"/>
    </source>
</evidence>
<dbReference type="PROSITE" id="PS50104">
    <property type="entry name" value="TIR"/>
    <property type="match status" value="1"/>
</dbReference>
<dbReference type="Pfam" id="PF00931">
    <property type="entry name" value="NB-ARC"/>
    <property type="match status" value="1"/>
</dbReference>
<dbReference type="InterPro" id="IPR027417">
    <property type="entry name" value="P-loop_NTPase"/>
</dbReference>
<dbReference type="Gene3D" id="3.40.50.300">
    <property type="entry name" value="P-loop containing nucleotide triphosphate hydrolases"/>
    <property type="match status" value="1"/>
</dbReference>
<dbReference type="InterPro" id="IPR058192">
    <property type="entry name" value="WHD_ROQ1-like"/>
</dbReference>
<dbReference type="InterPro" id="IPR042197">
    <property type="entry name" value="Apaf_helical"/>
</dbReference>
<dbReference type="SUPFAM" id="SSF46785">
    <property type="entry name" value="Winged helix' DNA-binding domain"/>
    <property type="match status" value="1"/>
</dbReference>
<dbReference type="Proteomes" id="UP001229421">
    <property type="component" value="Unassembled WGS sequence"/>
</dbReference>
<name>A0AAD8LG34_TARER</name>
<evidence type="ECO:0000256" key="2">
    <source>
        <dbReference type="ARBA" id="ARBA00022737"/>
    </source>
</evidence>
<dbReference type="GO" id="GO:0007165">
    <property type="term" value="P:signal transduction"/>
    <property type="evidence" value="ECO:0007669"/>
    <property type="project" value="InterPro"/>
</dbReference>
<evidence type="ECO:0000313" key="8">
    <source>
        <dbReference type="Proteomes" id="UP001229421"/>
    </source>
</evidence>
<sequence length="724" mass="82641">MVFLTELLSSTHHHNNHIYVYDVFLSFRGADTRDHFTDHLYNALLDAGIITFLDDEEIETGEPLKPELESAIKSSRASVIVLSKNYASSTWCLDELVLILEQMKNGKQMVIPVFYDVEPTHVRKQQSGFGEEMTKHKQRMEVEKDAKKRSELCQKMELWKRALKQVASLKGIDANKRRETDVIKEVVTNIHSKLHVPINNTLPSLIGVDHIIESISLWVTDGSCHSADILTIAGLSGIGKTSLARYVFGLHSWKFEKNSFIEGINARCKGNFNGMLDLQKQLCGDVSKNISLHVHDVSIYTSKIENALAHKKVLLVLDDVGCLDQLDALLGNKAFNRGSKIIITTKDASLTERCALFNPRVQPKHTKVSLSGLYESASLELLCVHAFQSLNPKEGYKEVSEKIVKYCEGHPLALQVLGRSLQRRDVEYWDECIKVLKKEPHSRINTALKMSFDALLYENDKELFKNIACFFVGINRDVTETILNACDINTRFGITNLIDKCLLCIGRYNELIMHHLVQEMGRDLVRQESRDKPWERSRLWSHEESFKVLEQKKGTKHILGLALDMRMLEKEKLSESLHLKTDALCMMDNLKLLQLNYVKITGSYKNIPKQLRWLCMHGSHFKSIPSELQMENLVALDLSYSNLETFDMSHSWSLQYVNKLKGLIGSSTKDKPLLGSLKILDLSFCVQLHYLGGFSEFPALERNALEYIRHSKKIRRINSNPDEL</sequence>
<dbReference type="Pfam" id="PF23282">
    <property type="entry name" value="WHD_ROQ1"/>
    <property type="match status" value="1"/>
</dbReference>
<dbReference type="EMBL" id="JAUHHV010000001">
    <property type="protein sequence ID" value="KAK1440887.1"/>
    <property type="molecule type" value="Genomic_DNA"/>
</dbReference>
<dbReference type="InterPro" id="IPR002182">
    <property type="entry name" value="NB-ARC"/>
</dbReference>
<keyword evidence="4" id="KW-0520">NAD</keyword>
<comment type="caution">
    <text evidence="7">The sequence shown here is derived from an EMBL/GenBank/DDBJ whole genome shotgun (WGS) entry which is preliminary data.</text>
</comment>
<dbReference type="Gene3D" id="1.10.8.430">
    <property type="entry name" value="Helical domain of apoptotic protease-activating factors"/>
    <property type="match status" value="1"/>
</dbReference>
<keyword evidence="1" id="KW-0433">Leucine-rich repeat</keyword>
<dbReference type="SUPFAM" id="SSF52058">
    <property type="entry name" value="L domain-like"/>
    <property type="match status" value="1"/>
</dbReference>
<dbReference type="InterPro" id="IPR032675">
    <property type="entry name" value="LRR_dom_sf"/>
</dbReference>
<keyword evidence="3" id="KW-0611">Plant defense</keyword>
<dbReference type="AlphaFoldDB" id="A0AAD8LG34"/>
<dbReference type="GO" id="GO:0043531">
    <property type="term" value="F:ADP binding"/>
    <property type="evidence" value="ECO:0007669"/>
    <property type="project" value="InterPro"/>
</dbReference>
<feature type="domain" description="TIR" evidence="6">
    <location>
        <begin position="19"/>
        <end position="194"/>
    </location>
</feature>
<gene>
    <name evidence="7" type="ORF">QVD17_06720</name>
</gene>
<evidence type="ECO:0000256" key="4">
    <source>
        <dbReference type="ARBA" id="ARBA00023027"/>
    </source>
</evidence>
<evidence type="ECO:0000313" key="7">
    <source>
        <dbReference type="EMBL" id="KAK1440887.1"/>
    </source>
</evidence>
<evidence type="ECO:0000256" key="3">
    <source>
        <dbReference type="ARBA" id="ARBA00022821"/>
    </source>
</evidence>
<proteinExistence type="predicted"/>
<keyword evidence="2" id="KW-0677">Repeat</keyword>
<evidence type="ECO:0000256" key="5">
    <source>
        <dbReference type="SAM" id="MobiDB-lite"/>
    </source>
</evidence>
<dbReference type="PANTHER" id="PTHR11017:SF313">
    <property type="entry name" value="TIR DOMAIN, P-LOOP CONTAINING NUCLEOSIDE TRIPHOSPHATE HYDROLASE"/>
    <property type="match status" value="1"/>
</dbReference>
<accession>A0AAD8LG34</accession>
<dbReference type="PRINTS" id="PR00364">
    <property type="entry name" value="DISEASERSIST"/>
</dbReference>
<protein>
    <recommendedName>
        <fullName evidence="6">TIR domain-containing protein</fullName>
    </recommendedName>
</protein>
<keyword evidence="8" id="KW-1185">Reference proteome</keyword>
<dbReference type="InterPro" id="IPR044974">
    <property type="entry name" value="Disease_R_plants"/>
</dbReference>
<dbReference type="InterPro" id="IPR035897">
    <property type="entry name" value="Toll_tir_struct_dom_sf"/>
</dbReference>
<dbReference type="Gene3D" id="3.40.50.10140">
    <property type="entry name" value="Toll/interleukin-1 receptor homology (TIR) domain"/>
    <property type="match status" value="1"/>
</dbReference>
<evidence type="ECO:0000256" key="1">
    <source>
        <dbReference type="ARBA" id="ARBA00022614"/>
    </source>
</evidence>
<dbReference type="SUPFAM" id="SSF52200">
    <property type="entry name" value="Toll/Interleukin receptor TIR domain"/>
    <property type="match status" value="1"/>
</dbReference>
<feature type="compositionally biased region" description="Basic and acidic residues" evidence="5">
    <location>
        <begin position="132"/>
        <end position="146"/>
    </location>
</feature>
<dbReference type="InterPro" id="IPR036390">
    <property type="entry name" value="WH_DNA-bd_sf"/>
</dbReference>
<dbReference type="SUPFAM" id="SSF52540">
    <property type="entry name" value="P-loop containing nucleoside triphosphate hydrolases"/>
    <property type="match status" value="1"/>
</dbReference>
<reference evidence="7" key="1">
    <citation type="journal article" date="2023" name="bioRxiv">
        <title>Improved chromosome-level genome assembly for marigold (Tagetes erecta).</title>
        <authorList>
            <person name="Jiang F."/>
            <person name="Yuan L."/>
            <person name="Wang S."/>
            <person name="Wang H."/>
            <person name="Xu D."/>
            <person name="Wang A."/>
            <person name="Fan W."/>
        </authorList>
    </citation>
    <scope>NUCLEOTIDE SEQUENCE</scope>
    <source>
        <strain evidence="7">WSJ</strain>
        <tissue evidence="7">Leaf</tissue>
    </source>
</reference>
<feature type="region of interest" description="Disordered" evidence="5">
    <location>
        <begin position="126"/>
        <end position="146"/>
    </location>
</feature>
<organism evidence="7 8">
    <name type="scientific">Tagetes erecta</name>
    <name type="common">African marigold</name>
    <dbReference type="NCBI Taxonomy" id="13708"/>
    <lineage>
        <taxon>Eukaryota</taxon>
        <taxon>Viridiplantae</taxon>
        <taxon>Streptophyta</taxon>
        <taxon>Embryophyta</taxon>
        <taxon>Tracheophyta</taxon>
        <taxon>Spermatophyta</taxon>
        <taxon>Magnoliopsida</taxon>
        <taxon>eudicotyledons</taxon>
        <taxon>Gunneridae</taxon>
        <taxon>Pentapetalae</taxon>
        <taxon>asterids</taxon>
        <taxon>campanulids</taxon>
        <taxon>Asterales</taxon>
        <taxon>Asteraceae</taxon>
        <taxon>Asteroideae</taxon>
        <taxon>Heliantheae alliance</taxon>
        <taxon>Tageteae</taxon>
        <taxon>Tagetes</taxon>
    </lineage>
</organism>
<dbReference type="InterPro" id="IPR000157">
    <property type="entry name" value="TIR_dom"/>
</dbReference>